<accession>A0A5U0HFG0</accession>
<evidence type="ECO:0000256" key="1">
    <source>
        <dbReference type="SAM" id="MobiDB-lite"/>
    </source>
</evidence>
<dbReference type="EMBL" id="AAGIGS010000037">
    <property type="protein sequence ID" value="EBO3624919.1"/>
    <property type="molecule type" value="Genomic_DNA"/>
</dbReference>
<organism evidence="3">
    <name type="scientific">Salmonella enterica</name>
    <name type="common">Salmonella choleraesuis</name>
    <dbReference type="NCBI Taxonomy" id="28901"/>
    <lineage>
        <taxon>Bacteria</taxon>
        <taxon>Pseudomonadati</taxon>
        <taxon>Pseudomonadota</taxon>
        <taxon>Gammaproteobacteria</taxon>
        <taxon>Enterobacterales</taxon>
        <taxon>Enterobacteriaceae</taxon>
        <taxon>Salmonella</taxon>
    </lineage>
</organism>
<keyword evidence="2" id="KW-1133">Transmembrane helix</keyword>
<evidence type="ECO:0000256" key="2">
    <source>
        <dbReference type="SAM" id="Phobius"/>
    </source>
</evidence>
<comment type="caution">
    <text evidence="3">The sequence shown here is derived from an EMBL/GenBank/DDBJ whole genome shotgun (WGS) entry which is preliminary data.</text>
</comment>
<feature type="region of interest" description="Disordered" evidence="1">
    <location>
        <begin position="59"/>
        <end position="86"/>
    </location>
</feature>
<evidence type="ECO:0000313" key="3">
    <source>
        <dbReference type="EMBL" id="EBO3624919.1"/>
    </source>
</evidence>
<name>A0A5U0HFG0_SALER</name>
<gene>
    <name evidence="3" type="ORF">B6N72_25685</name>
</gene>
<keyword evidence="2" id="KW-0812">Transmembrane</keyword>
<keyword evidence="2" id="KW-0472">Membrane</keyword>
<reference evidence="3" key="1">
    <citation type="submission" date="2018-07" db="EMBL/GenBank/DDBJ databases">
        <authorList>
            <consortium name="PulseNet: The National Subtyping Network for Foodborne Disease Surveillance"/>
            <person name="Tarr C.L."/>
            <person name="Trees E."/>
            <person name="Katz L.S."/>
            <person name="Carleton-Romer H.A."/>
            <person name="Stroika S."/>
            <person name="Kucerova Z."/>
            <person name="Roache K.F."/>
            <person name="Sabol A.L."/>
            <person name="Besser J."/>
            <person name="Gerner-Smidt P."/>
        </authorList>
    </citation>
    <scope>NUCLEOTIDE SEQUENCE</scope>
    <source>
        <strain evidence="3">PNUSAS009482</strain>
    </source>
</reference>
<proteinExistence type="predicted"/>
<sequence length="86" mass="9044">MAVRHDSYHTALNLLVVANLFASGLLAGGFVWLWLMLPPAPLPDTGGPPACRCPCCTASGPSPEGTQDAASLYPLPRKNNDKTITP</sequence>
<dbReference type="AlphaFoldDB" id="A0A5U0HFG0"/>
<protein>
    <submittedName>
        <fullName evidence="3">Uncharacterized protein</fullName>
    </submittedName>
</protein>
<feature type="transmembrane region" description="Helical" evidence="2">
    <location>
        <begin position="12"/>
        <end position="35"/>
    </location>
</feature>